<feature type="domain" description="Copper amine oxidase-like N-terminal" evidence="3">
    <location>
        <begin position="243"/>
        <end position="349"/>
    </location>
</feature>
<evidence type="ECO:0000313" key="5">
    <source>
        <dbReference type="Proteomes" id="UP000717624"/>
    </source>
</evidence>
<accession>A0A938Y374</accession>
<dbReference type="Gene3D" id="3.30.457.10">
    <property type="entry name" value="Copper amine oxidase-like, N-terminal domain"/>
    <property type="match status" value="1"/>
</dbReference>
<feature type="compositionally biased region" description="Low complexity" evidence="1">
    <location>
        <begin position="417"/>
        <end position="435"/>
    </location>
</feature>
<name>A0A938Y374_9BACL</name>
<dbReference type="InterPro" id="IPR012854">
    <property type="entry name" value="Cu_amine_oxidase-like_N"/>
</dbReference>
<feature type="compositionally biased region" description="Acidic residues" evidence="1">
    <location>
        <begin position="355"/>
        <end position="366"/>
    </location>
</feature>
<protein>
    <recommendedName>
        <fullName evidence="3">Copper amine oxidase-like N-terminal domain-containing protein</fullName>
    </recommendedName>
</protein>
<dbReference type="AlphaFoldDB" id="A0A938Y374"/>
<evidence type="ECO:0000256" key="1">
    <source>
        <dbReference type="SAM" id="MobiDB-lite"/>
    </source>
</evidence>
<comment type="caution">
    <text evidence="4">The sequence shown here is derived from an EMBL/GenBank/DDBJ whole genome shotgun (WGS) entry which is preliminary data.</text>
</comment>
<feature type="compositionally biased region" description="Low complexity" evidence="1">
    <location>
        <begin position="47"/>
        <end position="79"/>
    </location>
</feature>
<feature type="signal peptide" evidence="2">
    <location>
        <begin position="1"/>
        <end position="23"/>
    </location>
</feature>
<evidence type="ECO:0000259" key="3">
    <source>
        <dbReference type="Pfam" id="PF07833"/>
    </source>
</evidence>
<feature type="compositionally biased region" description="Low complexity" evidence="1">
    <location>
        <begin position="367"/>
        <end position="384"/>
    </location>
</feature>
<feature type="compositionally biased region" description="Acidic residues" evidence="1">
    <location>
        <begin position="98"/>
        <end position="135"/>
    </location>
</feature>
<gene>
    <name evidence="4" type="ORF">JOD01_003175</name>
</gene>
<reference evidence="4" key="1">
    <citation type="submission" date="2021-01" db="EMBL/GenBank/DDBJ databases">
        <title>Genomic Encyclopedia of Type Strains, Phase IV (KMG-IV): sequencing the most valuable type-strain genomes for metagenomic binning, comparative biology and taxonomic classification.</title>
        <authorList>
            <person name="Goeker M."/>
        </authorList>
    </citation>
    <scope>NUCLEOTIDE SEQUENCE</scope>
    <source>
        <strain evidence="4">DSM 25523</strain>
    </source>
</reference>
<dbReference type="InterPro" id="IPR036582">
    <property type="entry name" value="Mao_N_sf"/>
</dbReference>
<keyword evidence="2" id="KW-0732">Signal</keyword>
<proteinExistence type="predicted"/>
<evidence type="ECO:0000256" key="2">
    <source>
        <dbReference type="SAM" id="SignalP"/>
    </source>
</evidence>
<organism evidence="4 5">
    <name type="scientific">Brevibacillus fulvus</name>
    <dbReference type="NCBI Taxonomy" id="1125967"/>
    <lineage>
        <taxon>Bacteria</taxon>
        <taxon>Bacillati</taxon>
        <taxon>Bacillota</taxon>
        <taxon>Bacilli</taxon>
        <taxon>Bacillales</taxon>
        <taxon>Paenibacillaceae</taxon>
        <taxon>Brevibacillus</taxon>
    </lineage>
</organism>
<dbReference type="Pfam" id="PF07833">
    <property type="entry name" value="Cu_amine_oxidN1"/>
    <property type="match status" value="1"/>
</dbReference>
<dbReference type="Proteomes" id="UP000717624">
    <property type="component" value="Unassembled WGS sequence"/>
</dbReference>
<feature type="chain" id="PRO_5037611801" description="Copper amine oxidase-like N-terminal domain-containing protein" evidence="2">
    <location>
        <begin position="24"/>
        <end position="458"/>
    </location>
</feature>
<feature type="region of interest" description="Disordered" evidence="1">
    <location>
        <begin position="34"/>
        <end position="138"/>
    </location>
</feature>
<keyword evidence="5" id="KW-1185">Reference proteome</keyword>
<feature type="compositionally biased region" description="Acidic residues" evidence="1">
    <location>
        <begin position="385"/>
        <end position="416"/>
    </location>
</feature>
<sequence>MKKMISASMAALLVVSAVPAAFAKVSVEAGAKVTVAKADKGKGGSDKGNSGSDKGNSGSDKGNSGSDKGNSGSDKGNSGSDKDKKGSETTEQASPTDSVDETDAAETDTEAAEETDAADETDVADEADAISDQEEATISSKVKEAVKTKKSLIELRQQLKKAKQVTPELQATYEQLVDSLEQTADLPQALEVQKELLVKTYQASAASSTEATAEVGEEADTAELYEKLGELYEKAGVEGIKTFVNGQEPQFDVKPFVQGGRAMVPVRAISAALKADVQYAADTRTAVISRGDVEITLYLDKSEAEVNGQTVALDTKPVVKNGRLFLPLRFISEQLNAKVAYQPEGDVIVIEDPSAEDAEQTGDDAAETGTGSDADTAADNADTTDTADAEAASEENSETAEADAETAADTVDEATETDATAADETVTPPASAEPAADSDSETADTADTQNNTEPTAAN</sequence>
<dbReference type="RefSeq" id="WP_204519230.1">
    <property type="nucleotide sequence ID" value="NZ_JAFBEB010000012.1"/>
</dbReference>
<evidence type="ECO:0000313" key="4">
    <source>
        <dbReference type="EMBL" id="MBM7591524.1"/>
    </source>
</evidence>
<feature type="region of interest" description="Disordered" evidence="1">
    <location>
        <begin position="355"/>
        <end position="458"/>
    </location>
</feature>
<feature type="compositionally biased region" description="Polar residues" evidence="1">
    <location>
        <begin position="449"/>
        <end position="458"/>
    </location>
</feature>
<dbReference type="SUPFAM" id="SSF55383">
    <property type="entry name" value="Copper amine oxidase, domain N"/>
    <property type="match status" value="1"/>
</dbReference>
<dbReference type="EMBL" id="JAFBEB010000012">
    <property type="protein sequence ID" value="MBM7591524.1"/>
    <property type="molecule type" value="Genomic_DNA"/>
</dbReference>